<dbReference type="PANTHER" id="PTHR43355:SF2">
    <property type="entry name" value="FLAVIN REDUCTASE (NADPH)"/>
    <property type="match status" value="1"/>
</dbReference>
<dbReference type="SUPFAM" id="SSF51735">
    <property type="entry name" value="NAD(P)-binding Rossmann-fold domains"/>
    <property type="match status" value="1"/>
</dbReference>
<dbReference type="Gene3D" id="3.40.50.720">
    <property type="entry name" value="NAD(P)-binding Rossmann-like Domain"/>
    <property type="match status" value="1"/>
</dbReference>
<dbReference type="Pfam" id="PF13460">
    <property type="entry name" value="NAD_binding_10"/>
    <property type="match status" value="1"/>
</dbReference>
<sequence length="221" mass="23595">MHIAIFGASRPMGAQAAALALQRGHTVSVVSRSGASDLAGRAGVSIVKGDATVEGDVRSAVEKADAVLSFLGGGMKNSKDALPNARFAKLITKALRDDIPFVTVSNIGASPESLAHQSPLYRWIAVPLYMKPILEDKREMEATLKSSSLKKWAALRCAQLTDAEPDASKVVVKVDDTISVVSNRTKRGDVSIVALDLVEGKRDDIDTKTCRVLKIETRPNS</sequence>
<dbReference type="GO" id="GO:0004074">
    <property type="term" value="F:biliverdin reductase [NAD(P)H] activity"/>
    <property type="evidence" value="ECO:0007669"/>
    <property type="project" value="TreeGrafter"/>
</dbReference>
<protein>
    <recommendedName>
        <fullName evidence="1">NAD(P)-binding domain-containing protein</fullName>
    </recommendedName>
</protein>
<geneLocation type="mitochondrion" evidence="2"/>
<dbReference type="Proteomes" id="UP000290189">
    <property type="component" value="Unassembled WGS sequence"/>
</dbReference>
<evidence type="ECO:0000313" key="2">
    <source>
        <dbReference type="EMBL" id="SPQ96266.1"/>
    </source>
</evidence>
<feature type="domain" description="NAD(P)-binding" evidence="1">
    <location>
        <begin position="7"/>
        <end position="199"/>
    </location>
</feature>
<name>A0A3P3Y7V3_PLABS</name>
<proteinExistence type="predicted"/>
<organism evidence="2 3">
    <name type="scientific">Plasmodiophora brassicae</name>
    <name type="common">Clubroot disease agent</name>
    <dbReference type="NCBI Taxonomy" id="37360"/>
    <lineage>
        <taxon>Eukaryota</taxon>
        <taxon>Sar</taxon>
        <taxon>Rhizaria</taxon>
        <taxon>Endomyxa</taxon>
        <taxon>Phytomyxea</taxon>
        <taxon>Plasmodiophorida</taxon>
        <taxon>Plasmodiophoridae</taxon>
        <taxon>Plasmodiophora</taxon>
    </lineage>
</organism>
<dbReference type="PANTHER" id="PTHR43355">
    <property type="entry name" value="FLAVIN REDUCTASE (NADPH)"/>
    <property type="match status" value="1"/>
</dbReference>
<dbReference type="InterPro" id="IPR051606">
    <property type="entry name" value="Polyketide_Oxido-like"/>
</dbReference>
<keyword evidence="2" id="KW-0496">Mitochondrion</keyword>
<dbReference type="GO" id="GO:0042602">
    <property type="term" value="F:riboflavin reductase (NADPH) activity"/>
    <property type="evidence" value="ECO:0007669"/>
    <property type="project" value="TreeGrafter"/>
</dbReference>
<gene>
    <name evidence="2" type="ORF">PLBR_LOCUS3481</name>
</gene>
<reference evidence="2 3" key="1">
    <citation type="submission" date="2018-03" db="EMBL/GenBank/DDBJ databases">
        <authorList>
            <person name="Fogelqvist J."/>
        </authorList>
    </citation>
    <scope>NUCLEOTIDE SEQUENCE [LARGE SCALE GENOMIC DNA]</scope>
</reference>
<dbReference type="InterPro" id="IPR016040">
    <property type="entry name" value="NAD(P)-bd_dom"/>
</dbReference>
<dbReference type="InterPro" id="IPR036291">
    <property type="entry name" value="NAD(P)-bd_dom_sf"/>
</dbReference>
<evidence type="ECO:0000259" key="1">
    <source>
        <dbReference type="Pfam" id="PF13460"/>
    </source>
</evidence>
<accession>A0A3P3Y7V3</accession>
<evidence type="ECO:0000313" key="3">
    <source>
        <dbReference type="Proteomes" id="UP000290189"/>
    </source>
</evidence>
<dbReference type="AlphaFoldDB" id="A0A3P3Y7V3"/>
<dbReference type="EMBL" id="OVEO01000005">
    <property type="protein sequence ID" value="SPQ96266.1"/>
    <property type="molecule type" value="Genomic_DNA"/>
</dbReference>